<accession>A0A2U0SFU0</accession>
<feature type="compositionally biased region" description="Pro residues" evidence="1">
    <location>
        <begin position="248"/>
        <end position="266"/>
    </location>
</feature>
<organism evidence="3 4">
    <name type="scientific">Sphingomonas pokkalii</name>
    <dbReference type="NCBI Taxonomy" id="2175090"/>
    <lineage>
        <taxon>Bacteria</taxon>
        <taxon>Pseudomonadati</taxon>
        <taxon>Pseudomonadota</taxon>
        <taxon>Alphaproteobacteria</taxon>
        <taxon>Sphingomonadales</taxon>
        <taxon>Sphingomonadaceae</taxon>
        <taxon>Sphingomonas</taxon>
    </lineage>
</organism>
<feature type="compositionally biased region" description="Pro residues" evidence="1">
    <location>
        <begin position="290"/>
        <end position="313"/>
    </location>
</feature>
<dbReference type="EMBL" id="QENQ01000001">
    <property type="protein sequence ID" value="PVX30228.1"/>
    <property type="molecule type" value="Genomic_DNA"/>
</dbReference>
<evidence type="ECO:0000313" key="4">
    <source>
        <dbReference type="Proteomes" id="UP000245890"/>
    </source>
</evidence>
<evidence type="ECO:0000256" key="1">
    <source>
        <dbReference type="SAM" id="MobiDB-lite"/>
    </source>
</evidence>
<feature type="region of interest" description="Disordered" evidence="1">
    <location>
        <begin position="225"/>
        <end position="433"/>
    </location>
</feature>
<name>A0A2U0SFU0_9SPHN</name>
<feature type="compositionally biased region" description="Gly residues" evidence="1">
    <location>
        <begin position="326"/>
        <end position="335"/>
    </location>
</feature>
<evidence type="ECO:0000313" key="3">
    <source>
        <dbReference type="EMBL" id="PVX30228.1"/>
    </source>
</evidence>
<dbReference type="AlphaFoldDB" id="A0A2U0SFU0"/>
<feature type="compositionally biased region" description="Basic and acidic residues" evidence="1">
    <location>
        <begin position="423"/>
        <end position="433"/>
    </location>
</feature>
<comment type="caution">
    <text evidence="3">The sequence shown here is derived from an EMBL/GenBank/DDBJ whole genome shotgun (WGS) entry which is preliminary data.</text>
</comment>
<evidence type="ECO:0000256" key="2">
    <source>
        <dbReference type="SAM" id="SignalP"/>
    </source>
</evidence>
<feature type="compositionally biased region" description="Pro residues" evidence="1">
    <location>
        <begin position="409"/>
        <end position="419"/>
    </location>
</feature>
<gene>
    <name evidence="3" type="ORF">DD559_13545</name>
</gene>
<keyword evidence="4" id="KW-1185">Reference proteome</keyword>
<dbReference type="OrthoDB" id="7211229at2"/>
<protein>
    <submittedName>
        <fullName evidence="3">Uncharacterized protein</fullName>
    </submittedName>
</protein>
<feature type="signal peptide" evidence="2">
    <location>
        <begin position="1"/>
        <end position="25"/>
    </location>
</feature>
<dbReference type="RefSeq" id="WP_116469641.1">
    <property type="nucleotide sequence ID" value="NZ_QENQ01000001.1"/>
</dbReference>
<proteinExistence type="predicted"/>
<feature type="compositionally biased region" description="Pro residues" evidence="1">
    <location>
        <begin position="345"/>
        <end position="362"/>
    </location>
</feature>
<reference evidence="3 4" key="1">
    <citation type="submission" date="2018-05" db="EMBL/GenBank/DDBJ databases">
        <title>Description of Sphingomonas pokkalii sp nov, isolated from the rhizosphere of saline tolerant pokkali rice and its draft genome analysis.</title>
        <authorList>
            <person name="Menon R."/>
            <person name="Kumari S."/>
            <person name="Rameshkumar N."/>
        </authorList>
    </citation>
    <scope>NUCLEOTIDE SEQUENCE [LARGE SCALE GENOMIC DNA]</scope>
    <source>
        <strain evidence="3 4">L3B27</strain>
    </source>
</reference>
<feature type="compositionally biased region" description="Pro residues" evidence="1">
    <location>
        <begin position="390"/>
        <end position="402"/>
    </location>
</feature>
<keyword evidence="2" id="KW-0732">Signal</keyword>
<dbReference type="Proteomes" id="UP000245890">
    <property type="component" value="Unassembled WGS sequence"/>
</dbReference>
<sequence>MARTIWNLAGAAVALLGLPAEPALAQGGQVVTASSIGEPVEANDYRWIDRAHAMWDAIGDAPPDYRFRFGGGEPWAWETRDGFWVVVEDRPEGTRTYFFAPGDRGPFVVREADRSFGYEAGHVAVVYNGSGMVLPRYQGAPFLNEGEDLYRRGRRLRDALIDRQWQPVDTTAWADVNLFFVGIDQRWDSNWRRADYDGYARAEQQRWAAERARRAAMAAAFAQWRSGGFQGPPPPGIGRHWMHGPGRPAAPPPRPPIAGQPVPPPGSGWIGGPGRPDRPTRPGGWGGRPGTPPPPPQPGAGAPEAPPSPPPASAAPGWQRPDRPGWQGGRPGWQGGARPDRPAARPVPPPAAAAPAPQPAAPPSGVERPEPRRGWMTPNWLRNAATNTPSAPPAPAPAPRAAPPAAHVAPPPPPRPPAPAGRMIERRPELDRR</sequence>
<feature type="chain" id="PRO_5015495386" evidence="2">
    <location>
        <begin position="26"/>
        <end position="433"/>
    </location>
</feature>